<gene>
    <name evidence="1" type="ORF">M9Y10_043864</name>
</gene>
<keyword evidence="2" id="KW-1185">Reference proteome</keyword>
<evidence type="ECO:0000313" key="2">
    <source>
        <dbReference type="Proteomes" id="UP001470230"/>
    </source>
</evidence>
<dbReference type="InterPro" id="IPR011989">
    <property type="entry name" value="ARM-like"/>
</dbReference>
<evidence type="ECO:0000313" key="1">
    <source>
        <dbReference type="EMBL" id="KAK8884744.1"/>
    </source>
</evidence>
<dbReference type="EMBL" id="JAPFFF010000008">
    <property type="protein sequence ID" value="KAK8884744.1"/>
    <property type="molecule type" value="Genomic_DNA"/>
</dbReference>
<protein>
    <submittedName>
        <fullName evidence="1">Uncharacterized protein</fullName>
    </submittedName>
</protein>
<accession>A0ABR2K0W8</accession>
<sequence>MDEYKMDEDCISHKEKNDVLIRPIDTTSSLNLYQDINIFIKQFSNFSSQPISNLSNPFQYACNFIKEFQDKNLLIQSLSNSPLCLDCIHYFQIICQNQDDQLTIPDSYLDLVFQITFISSLFSDNPDYASFICMMIDNFERFPQNQQIIINNIINYIIFSCENKEFLYELYKSPQHPKLLNFALQIKDIRDENLTIMKGAQLIIKNFYKNLTLSFNDENFAMEILSGFYDILDQYHLYDETCNEYFIIDLSIQIIFSFPQTYKVVYENHESYFHSLFNYLRYDSKLAFFAFKLITMIIQNLPFENPPDLDDYLNWEFLLNFFKYPDDGKLKMMLCFSAAYLKFGSAFFHKFSEKGFFDLLLEKMLSNSFAFSTNKIATNCLINAITFSAASQVFELFKKGVLSALLSVLENDSDPDLTSGILDSIRRIWEVCENTNEKSSDGFSATDNFTICFSNECGYQILSNLSTCHEKAQILNNMISDPPNMYM</sequence>
<dbReference type="SUPFAM" id="SSF48371">
    <property type="entry name" value="ARM repeat"/>
    <property type="match status" value="1"/>
</dbReference>
<reference evidence="1 2" key="1">
    <citation type="submission" date="2024-04" db="EMBL/GenBank/DDBJ databases">
        <title>Tritrichomonas musculus Genome.</title>
        <authorList>
            <person name="Alves-Ferreira E."/>
            <person name="Grigg M."/>
            <person name="Lorenzi H."/>
            <person name="Galac M."/>
        </authorList>
    </citation>
    <scope>NUCLEOTIDE SEQUENCE [LARGE SCALE GENOMIC DNA]</scope>
    <source>
        <strain evidence="1 2">EAF2021</strain>
    </source>
</reference>
<dbReference type="Proteomes" id="UP001470230">
    <property type="component" value="Unassembled WGS sequence"/>
</dbReference>
<comment type="caution">
    <text evidence="1">The sequence shown here is derived from an EMBL/GenBank/DDBJ whole genome shotgun (WGS) entry which is preliminary data.</text>
</comment>
<name>A0ABR2K0W8_9EUKA</name>
<dbReference type="InterPro" id="IPR016024">
    <property type="entry name" value="ARM-type_fold"/>
</dbReference>
<proteinExistence type="predicted"/>
<organism evidence="1 2">
    <name type="scientific">Tritrichomonas musculus</name>
    <dbReference type="NCBI Taxonomy" id="1915356"/>
    <lineage>
        <taxon>Eukaryota</taxon>
        <taxon>Metamonada</taxon>
        <taxon>Parabasalia</taxon>
        <taxon>Tritrichomonadida</taxon>
        <taxon>Tritrichomonadidae</taxon>
        <taxon>Tritrichomonas</taxon>
    </lineage>
</organism>
<dbReference type="Gene3D" id="1.25.10.10">
    <property type="entry name" value="Leucine-rich Repeat Variant"/>
    <property type="match status" value="1"/>
</dbReference>